<evidence type="ECO:0000259" key="1">
    <source>
        <dbReference type="PROSITE" id="PS50181"/>
    </source>
</evidence>
<dbReference type="SUPFAM" id="SSF81383">
    <property type="entry name" value="F-box domain"/>
    <property type="match status" value="1"/>
</dbReference>
<dbReference type="AlphaFoldDB" id="A0AAD6WU27"/>
<reference evidence="2" key="1">
    <citation type="submission" date="2023-03" db="EMBL/GenBank/DDBJ databases">
        <title>Massive genome expansion in bonnet fungi (Mycena s.s.) driven by repeated elements and novel gene families across ecological guilds.</title>
        <authorList>
            <consortium name="Lawrence Berkeley National Laboratory"/>
            <person name="Harder C.B."/>
            <person name="Miyauchi S."/>
            <person name="Viragh M."/>
            <person name="Kuo A."/>
            <person name="Thoen E."/>
            <person name="Andreopoulos B."/>
            <person name="Lu D."/>
            <person name="Skrede I."/>
            <person name="Drula E."/>
            <person name="Henrissat B."/>
            <person name="Morin E."/>
            <person name="Kohler A."/>
            <person name="Barry K."/>
            <person name="LaButti K."/>
            <person name="Morin E."/>
            <person name="Salamov A."/>
            <person name="Lipzen A."/>
            <person name="Mereny Z."/>
            <person name="Hegedus B."/>
            <person name="Baldrian P."/>
            <person name="Stursova M."/>
            <person name="Weitz H."/>
            <person name="Taylor A."/>
            <person name="Grigoriev I.V."/>
            <person name="Nagy L.G."/>
            <person name="Martin F."/>
            <person name="Kauserud H."/>
        </authorList>
    </citation>
    <scope>NUCLEOTIDE SEQUENCE</scope>
    <source>
        <strain evidence="2">CBHHK200</strain>
    </source>
</reference>
<organism evidence="2 3">
    <name type="scientific">Mycena alexandri</name>
    <dbReference type="NCBI Taxonomy" id="1745969"/>
    <lineage>
        <taxon>Eukaryota</taxon>
        <taxon>Fungi</taxon>
        <taxon>Dikarya</taxon>
        <taxon>Basidiomycota</taxon>
        <taxon>Agaricomycotina</taxon>
        <taxon>Agaricomycetes</taxon>
        <taxon>Agaricomycetidae</taxon>
        <taxon>Agaricales</taxon>
        <taxon>Marasmiineae</taxon>
        <taxon>Mycenaceae</taxon>
        <taxon>Mycena</taxon>
    </lineage>
</organism>
<comment type="caution">
    <text evidence="2">The sequence shown here is derived from an EMBL/GenBank/DDBJ whole genome shotgun (WGS) entry which is preliminary data.</text>
</comment>
<feature type="domain" description="F-box" evidence="1">
    <location>
        <begin position="1"/>
        <end position="47"/>
    </location>
</feature>
<dbReference type="EMBL" id="JARJCM010000186">
    <property type="protein sequence ID" value="KAJ7023586.1"/>
    <property type="molecule type" value="Genomic_DNA"/>
</dbReference>
<gene>
    <name evidence="2" type="ORF">C8F04DRAFT_1304802</name>
</gene>
<proteinExistence type="predicted"/>
<dbReference type="PROSITE" id="PS50181">
    <property type="entry name" value="FBOX"/>
    <property type="match status" value="1"/>
</dbReference>
<evidence type="ECO:0000313" key="3">
    <source>
        <dbReference type="Proteomes" id="UP001218188"/>
    </source>
</evidence>
<accession>A0AAD6WU27</accession>
<protein>
    <recommendedName>
        <fullName evidence="1">F-box domain-containing protein</fullName>
    </recommendedName>
</protein>
<evidence type="ECO:0000313" key="2">
    <source>
        <dbReference type="EMBL" id="KAJ7023586.1"/>
    </source>
</evidence>
<dbReference type="Proteomes" id="UP001218188">
    <property type="component" value="Unassembled WGS sequence"/>
</dbReference>
<dbReference type="InterPro" id="IPR036047">
    <property type="entry name" value="F-box-like_dom_sf"/>
</dbReference>
<name>A0AAD6WU27_9AGAR</name>
<keyword evidence="3" id="KW-1185">Reference proteome</keyword>
<sequence>MTSILEFPEDILLELAKDLDVADLISLLSTCRVIRKTELHKSLWLDALVRIQEVERHPHPLSNTQNLNTFSLQQLQHTAQHANRLMKNWSSHNPRPTCILHFLVNPKHGFFSLPGTRFGLTHAYTGGSISCWDVYNGECVAHLEIFDLFMRTRTTSMEEEGRALICAAIGYYVLQQL</sequence>
<dbReference type="InterPro" id="IPR001810">
    <property type="entry name" value="F-box_dom"/>
</dbReference>